<evidence type="ECO:0000313" key="2">
    <source>
        <dbReference type="EMBL" id="RCR70142.1"/>
    </source>
</evidence>
<dbReference type="OrthoDB" id="9786422at2"/>
<reference evidence="2 3" key="1">
    <citation type="submission" date="2018-07" db="EMBL/GenBank/DDBJ databases">
        <title>Genome analysis of Larkinella rosea.</title>
        <authorList>
            <person name="Zhou Z."/>
            <person name="Wang G."/>
        </authorList>
    </citation>
    <scope>NUCLEOTIDE SEQUENCE [LARGE SCALE GENOMIC DNA]</scope>
    <source>
        <strain evidence="3">zzj9</strain>
    </source>
</reference>
<dbReference type="InterPro" id="IPR038740">
    <property type="entry name" value="BioF2-like_GNAT_dom"/>
</dbReference>
<dbReference type="AlphaFoldDB" id="A0A368JRP6"/>
<dbReference type="SUPFAM" id="SSF55729">
    <property type="entry name" value="Acyl-CoA N-acyltransferases (Nat)"/>
    <property type="match status" value="1"/>
</dbReference>
<protein>
    <submittedName>
        <fullName evidence="2">GNAT family N-acetyltransferase</fullName>
    </submittedName>
</protein>
<dbReference type="InterPro" id="IPR016181">
    <property type="entry name" value="Acyl_CoA_acyltransferase"/>
</dbReference>
<dbReference type="GO" id="GO:0016740">
    <property type="term" value="F:transferase activity"/>
    <property type="evidence" value="ECO:0007669"/>
    <property type="project" value="UniProtKB-KW"/>
</dbReference>
<organism evidence="2 3">
    <name type="scientific">Larkinella punicea</name>
    <dbReference type="NCBI Taxonomy" id="2315727"/>
    <lineage>
        <taxon>Bacteria</taxon>
        <taxon>Pseudomonadati</taxon>
        <taxon>Bacteroidota</taxon>
        <taxon>Cytophagia</taxon>
        <taxon>Cytophagales</taxon>
        <taxon>Spirosomataceae</taxon>
        <taxon>Larkinella</taxon>
    </lineage>
</organism>
<evidence type="ECO:0000313" key="3">
    <source>
        <dbReference type="Proteomes" id="UP000253383"/>
    </source>
</evidence>
<sequence length="320" mass="36296">MSSSEPAVYELLQVENPLPEQIPPFCQDGFLFLQARHLLNQPDRPLHYFALLNPKTGQSEARCAVFIRDDWAISPSAASFGSIEFSDELPDEEIVRLVDAVVTSSKKLLVQGIRIVNYPDCYLPFHSQRLRAVLLDAGFAVKYEELNQHLPVSPRSFTEHLHTAERRRLRKCQQAGFTTQIRENPDVETLFAFIRKARLRKNLPLSMSSKELANLLTNFGDVCPVFTVCDGDQLIATCLGIRVAPGILYYFLPADHEDYQQFSSSVLLIESLYTYCQQHQIPLLDLGISTSRGIRNEGLIRFKSQLGAVESAKLVFEMRF</sequence>
<keyword evidence="2" id="KW-0808">Transferase</keyword>
<keyword evidence="3" id="KW-1185">Reference proteome</keyword>
<name>A0A368JRP6_9BACT</name>
<dbReference type="Proteomes" id="UP000253383">
    <property type="component" value="Unassembled WGS sequence"/>
</dbReference>
<evidence type="ECO:0000259" key="1">
    <source>
        <dbReference type="Pfam" id="PF13480"/>
    </source>
</evidence>
<gene>
    <name evidence="2" type="ORF">DUE52_07195</name>
</gene>
<accession>A0A368JRP6</accession>
<dbReference type="Gene3D" id="3.40.630.30">
    <property type="match status" value="1"/>
</dbReference>
<dbReference type="Pfam" id="PF13480">
    <property type="entry name" value="Acetyltransf_6"/>
    <property type="match status" value="1"/>
</dbReference>
<feature type="domain" description="BioF2-like acetyltransferase" evidence="1">
    <location>
        <begin position="166"/>
        <end position="290"/>
    </location>
</feature>
<comment type="caution">
    <text evidence="2">The sequence shown here is derived from an EMBL/GenBank/DDBJ whole genome shotgun (WGS) entry which is preliminary data.</text>
</comment>
<dbReference type="EMBL" id="QOWE01000005">
    <property type="protein sequence ID" value="RCR70142.1"/>
    <property type="molecule type" value="Genomic_DNA"/>
</dbReference>
<proteinExistence type="predicted"/>